<dbReference type="EMBL" id="CAJMXA010002483">
    <property type="protein sequence ID" value="CAE6481737.1"/>
    <property type="molecule type" value="Genomic_DNA"/>
</dbReference>
<evidence type="ECO:0000256" key="1">
    <source>
        <dbReference type="SAM" id="MobiDB-lite"/>
    </source>
</evidence>
<reference evidence="2" key="1">
    <citation type="submission" date="2021-01" db="EMBL/GenBank/DDBJ databases">
        <authorList>
            <person name="Kaushik A."/>
        </authorList>
    </citation>
    <scope>NUCLEOTIDE SEQUENCE</scope>
    <source>
        <strain evidence="2">AG6-10EEA</strain>
    </source>
</reference>
<dbReference type="AlphaFoldDB" id="A0A8H3CFF3"/>
<proteinExistence type="predicted"/>
<evidence type="ECO:0000313" key="3">
    <source>
        <dbReference type="Proteomes" id="UP000663853"/>
    </source>
</evidence>
<name>A0A8H3CFF3_9AGAM</name>
<evidence type="ECO:0000313" key="2">
    <source>
        <dbReference type="EMBL" id="CAE6481737.1"/>
    </source>
</evidence>
<feature type="region of interest" description="Disordered" evidence="1">
    <location>
        <begin position="1"/>
        <end position="83"/>
    </location>
</feature>
<protein>
    <submittedName>
        <fullName evidence="2">Uncharacterized protein</fullName>
    </submittedName>
</protein>
<feature type="compositionally biased region" description="Low complexity" evidence="1">
    <location>
        <begin position="69"/>
        <end position="83"/>
    </location>
</feature>
<gene>
    <name evidence="2" type="ORF">RDB_LOCUS90028</name>
</gene>
<dbReference type="Proteomes" id="UP000663853">
    <property type="component" value="Unassembled WGS sequence"/>
</dbReference>
<sequence length="83" mass="8567">MGGKAPRKILVTRQATKSAMSMDTAASRARAALGKPSLSSLSDKRKKKSKVVKAAQKPQDIASKPAAQGESVSASVKSKGGKE</sequence>
<organism evidence="2 3">
    <name type="scientific">Rhizoctonia solani</name>
    <dbReference type="NCBI Taxonomy" id="456999"/>
    <lineage>
        <taxon>Eukaryota</taxon>
        <taxon>Fungi</taxon>
        <taxon>Dikarya</taxon>
        <taxon>Basidiomycota</taxon>
        <taxon>Agaricomycotina</taxon>
        <taxon>Agaricomycetes</taxon>
        <taxon>Cantharellales</taxon>
        <taxon>Ceratobasidiaceae</taxon>
        <taxon>Rhizoctonia</taxon>
    </lineage>
</organism>
<accession>A0A8H3CFF3</accession>
<comment type="caution">
    <text evidence="2">The sequence shown here is derived from an EMBL/GenBank/DDBJ whole genome shotgun (WGS) entry which is preliminary data.</text>
</comment>